<evidence type="ECO:0000313" key="3">
    <source>
        <dbReference type="Proteomes" id="UP000295645"/>
    </source>
</evidence>
<keyword evidence="1" id="KW-1133">Transmembrane helix</keyword>
<protein>
    <submittedName>
        <fullName evidence="2">Uncharacterized protein</fullName>
    </submittedName>
</protein>
<name>A0A4V2W4W7_9GAMM</name>
<dbReference type="AlphaFoldDB" id="A0A4V2W4W7"/>
<sequence length="105" mass="12396">MLILYILLLFAGIGAFLLSFVAQYRFASILRQRYPDQWKIIAVPDEGKPSGVRTWMRLQHVLRSEAPHLFEDAQLSAWQRRWRIAPRIGWICWFAAIAIRWFAAH</sequence>
<keyword evidence="1" id="KW-0812">Transmembrane</keyword>
<dbReference type="EMBL" id="SMCS01000001">
    <property type="protein sequence ID" value="TCV97129.1"/>
    <property type="molecule type" value="Genomic_DNA"/>
</dbReference>
<evidence type="ECO:0000313" key="2">
    <source>
        <dbReference type="EMBL" id="TCV97129.1"/>
    </source>
</evidence>
<dbReference type="OrthoDB" id="5958251at2"/>
<proteinExistence type="predicted"/>
<accession>A0A4V2W4W7</accession>
<keyword evidence="1" id="KW-0472">Membrane</keyword>
<evidence type="ECO:0000256" key="1">
    <source>
        <dbReference type="SAM" id="Phobius"/>
    </source>
</evidence>
<comment type="caution">
    <text evidence="2">The sequence shown here is derived from an EMBL/GenBank/DDBJ whole genome shotgun (WGS) entry which is preliminary data.</text>
</comment>
<keyword evidence="3" id="KW-1185">Reference proteome</keyword>
<organism evidence="2 3">
    <name type="scientific">Luteibacter rhizovicinus</name>
    <dbReference type="NCBI Taxonomy" id="242606"/>
    <lineage>
        <taxon>Bacteria</taxon>
        <taxon>Pseudomonadati</taxon>
        <taxon>Pseudomonadota</taxon>
        <taxon>Gammaproteobacteria</taxon>
        <taxon>Lysobacterales</taxon>
        <taxon>Rhodanobacteraceae</taxon>
        <taxon>Luteibacter</taxon>
    </lineage>
</organism>
<feature type="transmembrane region" description="Helical" evidence="1">
    <location>
        <begin position="6"/>
        <end position="24"/>
    </location>
</feature>
<dbReference type="Proteomes" id="UP000295645">
    <property type="component" value="Unassembled WGS sequence"/>
</dbReference>
<gene>
    <name evidence="2" type="ORF">EC912_101124</name>
</gene>
<dbReference type="RefSeq" id="WP_132141213.1">
    <property type="nucleotide sequence ID" value="NZ_SMCS01000001.1"/>
</dbReference>
<reference evidence="2 3" key="1">
    <citation type="submission" date="2019-03" db="EMBL/GenBank/DDBJ databases">
        <title>Above-ground endophytic microbial communities from plants in different locations in the United States.</title>
        <authorList>
            <person name="Frank C."/>
        </authorList>
    </citation>
    <scope>NUCLEOTIDE SEQUENCE [LARGE SCALE GENOMIC DNA]</scope>
    <source>
        <strain evidence="2 3">LP_13_YM</strain>
    </source>
</reference>